<dbReference type="InterPro" id="IPR013196">
    <property type="entry name" value="HTH_11"/>
</dbReference>
<sequence length="133" mass="14495">MRASRLLLLLQTRPRITTAELAARLEVSRRTVLRDVEALSAAGVPVYAERGRNGGIVLLPGARLNASHLEPPELEALSVTGLDSEQLERLGLGTAHRKDRRAQDRRPSGRGTRRLGSGPAGRPGHHRQHCVAH</sequence>
<keyword evidence="1" id="KW-0805">Transcription regulation</keyword>
<reference evidence="5 6" key="1">
    <citation type="journal article" date="2019" name="Int. J. Syst. Evol. Microbiol.">
        <title>The Global Catalogue of Microorganisms (GCM) 10K type strain sequencing project: providing services to taxonomists for standard genome sequencing and annotation.</title>
        <authorList>
            <consortium name="The Broad Institute Genomics Platform"/>
            <consortium name="The Broad Institute Genome Sequencing Center for Infectious Disease"/>
            <person name="Wu L."/>
            <person name="Ma J."/>
        </authorList>
    </citation>
    <scope>NUCLEOTIDE SEQUENCE [LARGE SCALE GENOMIC DNA]</scope>
    <source>
        <strain evidence="5 6">JCM 15900</strain>
    </source>
</reference>
<organism evidence="5 6">
    <name type="scientific">Brevibacterium salitolerans</name>
    <dbReference type="NCBI Taxonomy" id="1403566"/>
    <lineage>
        <taxon>Bacteria</taxon>
        <taxon>Bacillati</taxon>
        <taxon>Actinomycetota</taxon>
        <taxon>Actinomycetes</taxon>
        <taxon>Micrococcales</taxon>
        <taxon>Brevibacteriaceae</taxon>
        <taxon>Brevibacterium</taxon>
    </lineage>
</organism>
<evidence type="ECO:0000313" key="5">
    <source>
        <dbReference type="EMBL" id="GAA2106727.1"/>
    </source>
</evidence>
<evidence type="ECO:0000256" key="3">
    <source>
        <dbReference type="SAM" id="MobiDB-lite"/>
    </source>
</evidence>
<gene>
    <name evidence="5" type="ORF">GCM10009823_33110</name>
</gene>
<feature type="compositionally biased region" description="Basic residues" evidence="3">
    <location>
        <begin position="123"/>
        <end position="133"/>
    </location>
</feature>
<protein>
    <recommendedName>
        <fullName evidence="4">HTH deoR-type domain-containing protein</fullName>
    </recommendedName>
</protein>
<feature type="region of interest" description="Disordered" evidence="3">
    <location>
        <begin position="89"/>
        <end position="133"/>
    </location>
</feature>
<comment type="caution">
    <text evidence="5">The sequence shown here is derived from an EMBL/GenBank/DDBJ whole genome shotgun (WGS) entry which is preliminary data.</text>
</comment>
<dbReference type="InterPro" id="IPR001034">
    <property type="entry name" value="DeoR_HTH"/>
</dbReference>
<feature type="domain" description="HTH deoR-type" evidence="4">
    <location>
        <begin position="1"/>
        <end position="58"/>
    </location>
</feature>
<dbReference type="PROSITE" id="PS51000">
    <property type="entry name" value="HTH_DEOR_2"/>
    <property type="match status" value="1"/>
</dbReference>
<dbReference type="InterPro" id="IPR036390">
    <property type="entry name" value="WH_DNA-bd_sf"/>
</dbReference>
<keyword evidence="6" id="KW-1185">Reference proteome</keyword>
<dbReference type="Proteomes" id="UP001500984">
    <property type="component" value="Unassembled WGS sequence"/>
</dbReference>
<accession>A0ABN2X9S6</accession>
<dbReference type="PANTHER" id="PTHR34580:SF1">
    <property type="entry name" value="PROTEIN PAFC"/>
    <property type="match status" value="1"/>
</dbReference>
<dbReference type="Gene3D" id="1.10.10.10">
    <property type="entry name" value="Winged helix-like DNA-binding domain superfamily/Winged helix DNA-binding domain"/>
    <property type="match status" value="1"/>
</dbReference>
<evidence type="ECO:0000256" key="1">
    <source>
        <dbReference type="ARBA" id="ARBA00023015"/>
    </source>
</evidence>
<keyword evidence="2" id="KW-0804">Transcription</keyword>
<dbReference type="InterPro" id="IPR051534">
    <property type="entry name" value="CBASS_pafABC_assoc_protein"/>
</dbReference>
<dbReference type="PANTHER" id="PTHR34580">
    <property type="match status" value="1"/>
</dbReference>
<name>A0ABN2X9S6_9MICO</name>
<evidence type="ECO:0000256" key="2">
    <source>
        <dbReference type="ARBA" id="ARBA00023163"/>
    </source>
</evidence>
<evidence type="ECO:0000259" key="4">
    <source>
        <dbReference type="PROSITE" id="PS51000"/>
    </source>
</evidence>
<dbReference type="SUPFAM" id="SSF46785">
    <property type="entry name" value="Winged helix' DNA-binding domain"/>
    <property type="match status" value="1"/>
</dbReference>
<dbReference type="InterPro" id="IPR036388">
    <property type="entry name" value="WH-like_DNA-bd_sf"/>
</dbReference>
<evidence type="ECO:0000313" key="6">
    <source>
        <dbReference type="Proteomes" id="UP001500984"/>
    </source>
</evidence>
<proteinExistence type="predicted"/>
<dbReference type="Pfam" id="PF08279">
    <property type="entry name" value="HTH_11"/>
    <property type="match status" value="1"/>
</dbReference>
<dbReference type="EMBL" id="BAAAPZ010000019">
    <property type="protein sequence ID" value="GAA2106727.1"/>
    <property type="molecule type" value="Genomic_DNA"/>
</dbReference>
<dbReference type="RefSeq" id="WP_344338669.1">
    <property type="nucleotide sequence ID" value="NZ_BAAAPZ010000019.1"/>
</dbReference>